<reference evidence="1" key="1">
    <citation type="journal article" date="2015" name="Nature">
        <title>Complex archaea that bridge the gap between prokaryotes and eukaryotes.</title>
        <authorList>
            <person name="Spang A."/>
            <person name="Saw J.H."/>
            <person name="Jorgensen S.L."/>
            <person name="Zaremba-Niedzwiedzka K."/>
            <person name="Martijn J."/>
            <person name="Lind A.E."/>
            <person name="van Eijk R."/>
            <person name="Schleper C."/>
            <person name="Guy L."/>
            <person name="Ettema T.J."/>
        </authorList>
    </citation>
    <scope>NUCLEOTIDE SEQUENCE</scope>
</reference>
<name>A0A0F9MGZ9_9ZZZZ</name>
<gene>
    <name evidence="1" type="ORF">LCGC14_1090480</name>
</gene>
<dbReference type="EMBL" id="LAZR01004840">
    <property type="protein sequence ID" value="KKN05124.1"/>
    <property type="molecule type" value="Genomic_DNA"/>
</dbReference>
<proteinExistence type="predicted"/>
<dbReference type="AlphaFoldDB" id="A0A0F9MGZ9"/>
<evidence type="ECO:0000313" key="1">
    <source>
        <dbReference type="EMBL" id="KKN05124.1"/>
    </source>
</evidence>
<comment type="caution">
    <text evidence="1">The sequence shown here is derived from an EMBL/GenBank/DDBJ whole genome shotgun (WGS) entry which is preliminary data.</text>
</comment>
<sequence length="79" mass="9525">MDYKSLLKKYIQYIYDHEGNDYLGRHQPEWVSVVPFTDKEWTELNQLRPFNDRYCEGFRFPIGKGCWKKATMIEGVTDK</sequence>
<organism evidence="1">
    <name type="scientific">marine sediment metagenome</name>
    <dbReference type="NCBI Taxonomy" id="412755"/>
    <lineage>
        <taxon>unclassified sequences</taxon>
        <taxon>metagenomes</taxon>
        <taxon>ecological metagenomes</taxon>
    </lineage>
</organism>
<protein>
    <submittedName>
        <fullName evidence="1">Uncharacterized protein</fullName>
    </submittedName>
</protein>
<accession>A0A0F9MGZ9</accession>